<dbReference type="EMBL" id="CAAHFH010000002">
    <property type="protein sequence ID" value="VGO21786.1"/>
    <property type="molecule type" value="Genomic_DNA"/>
</dbReference>
<proteinExistence type="predicted"/>
<organism evidence="3 4">
    <name type="scientific">Pontiella sulfatireligans</name>
    <dbReference type="NCBI Taxonomy" id="2750658"/>
    <lineage>
        <taxon>Bacteria</taxon>
        <taxon>Pseudomonadati</taxon>
        <taxon>Kiritimatiellota</taxon>
        <taxon>Kiritimatiellia</taxon>
        <taxon>Kiritimatiellales</taxon>
        <taxon>Pontiellaceae</taxon>
        <taxon>Pontiella</taxon>
    </lineage>
</organism>
<evidence type="ECO:0000313" key="4">
    <source>
        <dbReference type="Proteomes" id="UP000346198"/>
    </source>
</evidence>
<feature type="region of interest" description="Disordered" evidence="1">
    <location>
        <begin position="211"/>
        <end position="231"/>
    </location>
</feature>
<dbReference type="Gene3D" id="1.25.40.10">
    <property type="entry name" value="Tetratricopeptide repeat domain"/>
    <property type="match status" value="1"/>
</dbReference>
<evidence type="ECO:0000256" key="2">
    <source>
        <dbReference type="SAM" id="SignalP"/>
    </source>
</evidence>
<dbReference type="RefSeq" id="WP_136063223.1">
    <property type="nucleotide sequence ID" value="NZ_CAAHFH010000002.1"/>
</dbReference>
<feature type="chain" id="PRO_5025580701" description="Tetratricopeptide repeat protein" evidence="2">
    <location>
        <begin position="20"/>
        <end position="231"/>
    </location>
</feature>
<protein>
    <recommendedName>
        <fullName evidence="5">Tetratricopeptide repeat protein</fullName>
    </recommendedName>
</protein>
<dbReference type="Proteomes" id="UP000346198">
    <property type="component" value="Unassembled WGS sequence"/>
</dbReference>
<evidence type="ECO:0008006" key="5">
    <source>
        <dbReference type="Google" id="ProtNLM"/>
    </source>
</evidence>
<dbReference type="InterPro" id="IPR011990">
    <property type="entry name" value="TPR-like_helical_dom_sf"/>
</dbReference>
<evidence type="ECO:0000313" key="3">
    <source>
        <dbReference type="EMBL" id="VGO21786.1"/>
    </source>
</evidence>
<accession>A0A6C2US82</accession>
<dbReference type="SUPFAM" id="SSF48452">
    <property type="entry name" value="TPR-like"/>
    <property type="match status" value="1"/>
</dbReference>
<feature type="signal peptide" evidence="2">
    <location>
        <begin position="1"/>
        <end position="19"/>
    </location>
</feature>
<keyword evidence="4" id="KW-1185">Reference proteome</keyword>
<evidence type="ECO:0000256" key="1">
    <source>
        <dbReference type="SAM" id="MobiDB-lite"/>
    </source>
</evidence>
<dbReference type="AlphaFoldDB" id="A0A6C2US82"/>
<name>A0A6C2US82_9BACT</name>
<keyword evidence="2" id="KW-0732">Signal</keyword>
<feature type="compositionally biased region" description="Basic and acidic residues" evidence="1">
    <location>
        <begin position="215"/>
        <end position="231"/>
    </location>
</feature>
<gene>
    <name evidence="3" type="ORF">SCARR_03863</name>
</gene>
<reference evidence="3 4" key="1">
    <citation type="submission" date="2019-04" db="EMBL/GenBank/DDBJ databases">
        <authorList>
            <person name="Van Vliet M D."/>
        </authorList>
    </citation>
    <scope>NUCLEOTIDE SEQUENCE [LARGE SCALE GENOMIC DNA]</scope>
    <source>
        <strain evidence="3 4">F21</strain>
    </source>
</reference>
<sequence>MHWFNSFLVLLLMVCSAEAAYVVTQSGRQINGAKISASSNGSVTLTTDSGQSMTFRKGQYRQAVADKPAGLTKAEQLMKAGKGEQAVPLLRKVVKDYRFLGWDQTAALLLGNYLYDVSQFAEAVEAFQALENPEPAAQAKHRDALLKSGNLEQVLPALEKDIASGSREAAARAYLMRGDFKAANGDPAGARRDWLKVARFFKAQKELAQQAGEKLGNHEIHEPHESEGAGK</sequence>